<name>A0A7E6F9T5_9MOLL</name>
<dbReference type="InterPro" id="IPR051057">
    <property type="entry name" value="PI-PLC_domain"/>
</dbReference>
<keyword evidence="1" id="KW-1133">Transmembrane helix</keyword>
<reference evidence="4" key="1">
    <citation type="submission" date="2025-08" db="UniProtKB">
        <authorList>
            <consortium name="RefSeq"/>
        </authorList>
    </citation>
    <scope>IDENTIFICATION</scope>
</reference>
<evidence type="ECO:0000256" key="1">
    <source>
        <dbReference type="SAM" id="Phobius"/>
    </source>
</evidence>
<evidence type="ECO:0000313" key="3">
    <source>
        <dbReference type="Proteomes" id="UP000515154"/>
    </source>
</evidence>
<dbReference type="SUPFAM" id="SSF51695">
    <property type="entry name" value="PLC-like phosphodiesterases"/>
    <property type="match status" value="1"/>
</dbReference>
<dbReference type="GO" id="GO:0008081">
    <property type="term" value="F:phosphoric diester hydrolase activity"/>
    <property type="evidence" value="ECO:0007669"/>
    <property type="project" value="InterPro"/>
</dbReference>
<protein>
    <submittedName>
        <fullName evidence="4">Uncharacterized protein LOC118765592</fullName>
    </submittedName>
</protein>
<keyword evidence="1" id="KW-0472">Membrane</keyword>
<feature type="chain" id="PRO_5028924254" evidence="2">
    <location>
        <begin position="23"/>
        <end position="588"/>
    </location>
</feature>
<evidence type="ECO:0000256" key="2">
    <source>
        <dbReference type="SAM" id="SignalP"/>
    </source>
</evidence>
<proteinExistence type="predicted"/>
<dbReference type="GO" id="GO:0006629">
    <property type="term" value="P:lipid metabolic process"/>
    <property type="evidence" value="ECO:0007669"/>
    <property type="project" value="InterPro"/>
</dbReference>
<feature type="transmembrane region" description="Helical" evidence="1">
    <location>
        <begin position="468"/>
        <end position="488"/>
    </location>
</feature>
<sequence>MSINSWLSVRIMTFILLNSCLYVTPSPTPAVSKFDPPSHHGQRKSQESYQYQQQRRRLQRQLAQQPASYCLEIWDDTTVPCEQDLNNICVNENWSLLDFTKRRDHASLIASSFINSIDSNIDKDSNIDANVQEYVGHGVQSPQRKLTNHLNNPLFSWGQWKNTCFQRWMTLLRRRLSTARLGDLVIPGTHNSASFSVSPNGTLVEKLWISRVALSLGFSNYFSSWARNHDDGLGAQLNAGYRCLDLRIALLPNGGFYWWHGISGEAIESGLKEIANFATENPGEIIILLISHLNAPGNGIQEKLPMPGESKIKLGKYLLSILGPNLVPTRNISLNPTLSSVISTRRNVIALIREDKDLVNAFPDYFWSDVNNETAVEMFERRTNPRSMFTHRSDIMQKYKRNFPDRLAITPAFVTHNVPNVLGGILRSKRVAWALSLFLTIMFYRLIQSSENRNFTKFFCTGLKRRSPVKAAKVTVICIMIIMISVYLGHLQHRTILRLFGFEGKASNLLEMARIANLCGDDPSKANGEIMYKGINTMIRHWSDREQEYRLNIVLVDDFSSSQAVRTAIQENIRRTDVDRYNTKTKLS</sequence>
<gene>
    <name evidence="4" type="primary">LOC118765592</name>
</gene>
<dbReference type="Proteomes" id="UP000515154">
    <property type="component" value="Linkage group LG12"/>
</dbReference>
<dbReference type="AlphaFoldDB" id="A0A7E6F9T5"/>
<dbReference type="RefSeq" id="XP_036363712.1">
    <property type="nucleotide sequence ID" value="XM_036507819.1"/>
</dbReference>
<evidence type="ECO:0000313" key="4">
    <source>
        <dbReference type="RefSeq" id="XP_036363712.1"/>
    </source>
</evidence>
<accession>A0A7E6F9T5</accession>
<dbReference type="PANTHER" id="PTHR13593:SF113">
    <property type="entry name" value="SI:DKEY-266F7.9"/>
    <property type="match status" value="1"/>
</dbReference>
<keyword evidence="1" id="KW-0812">Transmembrane</keyword>
<dbReference type="KEGG" id="osn:118765592"/>
<dbReference type="PANTHER" id="PTHR13593">
    <property type="match status" value="1"/>
</dbReference>
<keyword evidence="2" id="KW-0732">Signal</keyword>
<dbReference type="InterPro" id="IPR017946">
    <property type="entry name" value="PLC-like_Pdiesterase_TIM-brl"/>
</dbReference>
<organism evidence="3 4">
    <name type="scientific">Octopus sinensis</name>
    <name type="common">East Asian common octopus</name>
    <dbReference type="NCBI Taxonomy" id="2607531"/>
    <lineage>
        <taxon>Eukaryota</taxon>
        <taxon>Metazoa</taxon>
        <taxon>Spiralia</taxon>
        <taxon>Lophotrochozoa</taxon>
        <taxon>Mollusca</taxon>
        <taxon>Cephalopoda</taxon>
        <taxon>Coleoidea</taxon>
        <taxon>Octopodiformes</taxon>
        <taxon>Octopoda</taxon>
        <taxon>Incirrata</taxon>
        <taxon>Octopodidae</taxon>
        <taxon>Octopus</taxon>
    </lineage>
</organism>
<feature type="transmembrane region" description="Helical" evidence="1">
    <location>
        <begin position="431"/>
        <end position="447"/>
    </location>
</feature>
<keyword evidence="3" id="KW-1185">Reference proteome</keyword>
<feature type="signal peptide" evidence="2">
    <location>
        <begin position="1"/>
        <end position="22"/>
    </location>
</feature>
<dbReference type="Gene3D" id="3.20.20.190">
    <property type="entry name" value="Phosphatidylinositol (PI) phosphodiesterase"/>
    <property type="match status" value="1"/>
</dbReference>